<gene>
    <name evidence="3" type="ORF">M0812_08857</name>
</gene>
<evidence type="ECO:0000259" key="1">
    <source>
        <dbReference type="Pfam" id="PF09830"/>
    </source>
</evidence>
<dbReference type="GO" id="GO:0003877">
    <property type="term" value="F:ATP:ADP adenylyltransferase activity"/>
    <property type="evidence" value="ECO:0007669"/>
    <property type="project" value="InterPro"/>
</dbReference>
<dbReference type="Gene3D" id="3.30.428.70">
    <property type="match status" value="1"/>
</dbReference>
<dbReference type="GO" id="GO:0005524">
    <property type="term" value="F:ATP binding"/>
    <property type="evidence" value="ECO:0007669"/>
    <property type="project" value="InterPro"/>
</dbReference>
<dbReference type="InterPro" id="IPR009163">
    <property type="entry name" value="Ap4A_phos1/2"/>
</dbReference>
<protein>
    <submittedName>
        <fullName evidence="3">Ap-4-a phosphorylase ii</fullName>
    </submittedName>
</protein>
<proteinExistence type="predicted"/>
<dbReference type="PANTHER" id="PTHR38420">
    <property type="entry name" value="AP-4-A PHOSPHORYLASE II"/>
    <property type="match status" value="1"/>
</dbReference>
<dbReference type="InterPro" id="IPR036265">
    <property type="entry name" value="HIT-like_sf"/>
</dbReference>
<dbReference type="Pfam" id="PF09830">
    <property type="entry name" value="ATP_transf"/>
    <property type="match status" value="1"/>
</dbReference>
<organism evidence="3 4">
    <name type="scientific">Anaeramoeba flamelloides</name>
    <dbReference type="NCBI Taxonomy" id="1746091"/>
    <lineage>
        <taxon>Eukaryota</taxon>
        <taxon>Metamonada</taxon>
        <taxon>Anaeramoebidae</taxon>
        <taxon>Anaeramoeba</taxon>
    </lineage>
</organism>
<feature type="domain" description="ATP adenylyltransferase C-terminal" evidence="1">
    <location>
        <begin position="187"/>
        <end position="293"/>
    </location>
</feature>
<evidence type="ECO:0000313" key="4">
    <source>
        <dbReference type="Proteomes" id="UP001146793"/>
    </source>
</evidence>
<dbReference type="Pfam" id="PF19327">
    <property type="entry name" value="Ap4A_phos_N"/>
    <property type="match status" value="1"/>
</dbReference>
<dbReference type="InterPro" id="IPR043171">
    <property type="entry name" value="Ap4A_phos1/2-like"/>
</dbReference>
<dbReference type="InterPro" id="IPR019200">
    <property type="entry name" value="ATP_adenylylTrfase_C"/>
</dbReference>
<dbReference type="Proteomes" id="UP001146793">
    <property type="component" value="Unassembled WGS sequence"/>
</dbReference>
<dbReference type="SUPFAM" id="SSF54197">
    <property type="entry name" value="HIT-like"/>
    <property type="match status" value="1"/>
</dbReference>
<sequence>MDSISLNRLINDKFCESFEFLSQNPTISCVIKTDQLDFLIWRPNHLKIKSLSEPVKLVTNTKKAKKRDPFKYPSKDPLFITQMEENYSLLFNKFYLVPKHLVLVTNKFVHQNTPLTLSIFKPTLQILKVINGLAFFNHGSQSGMSQPHKHIQFLPLPLLNKYHLPIEDLINKTASKYEEKQIFELPVAYKNAVCSLDKNTNSPQKLLSVYHSLLDFLDINYQTNEEQTVEQPSYNWLCTQNWMMVVPRSNGFLENGLGINSIGYVGTYFLRSLEQASIIKEYGPLNTLIGLGQPKN</sequence>
<reference evidence="3" key="1">
    <citation type="submission" date="2022-08" db="EMBL/GenBank/DDBJ databases">
        <title>Novel sulphate-reducing endosymbionts in the free-living metamonad Anaeramoeba.</title>
        <authorList>
            <person name="Jerlstrom-Hultqvist J."/>
            <person name="Cepicka I."/>
            <person name="Gallot-Lavallee L."/>
            <person name="Salas-Leiva D."/>
            <person name="Curtis B.A."/>
            <person name="Zahonova K."/>
            <person name="Pipaliya S."/>
            <person name="Dacks J."/>
            <person name="Roger A.J."/>
        </authorList>
    </citation>
    <scope>NUCLEOTIDE SEQUENCE</scope>
    <source>
        <strain evidence="3">Busselton2</strain>
    </source>
</reference>
<dbReference type="EMBL" id="JANTQA010000021">
    <property type="protein sequence ID" value="KAJ3446319.1"/>
    <property type="molecule type" value="Genomic_DNA"/>
</dbReference>
<feature type="domain" description="Ap4A phosphorylase 1/2 N-terminal" evidence="2">
    <location>
        <begin position="22"/>
        <end position="171"/>
    </location>
</feature>
<dbReference type="GO" id="GO:0009117">
    <property type="term" value="P:nucleotide metabolic process"/>
    <property type="evidence" value="ECO:0007669"/>
    <property type="project" value="InterPro"/>
</dbReference>
<dbReference type="AlphaFoldDB" id="A0AAV8A274"/>
<dbReference type="PANTHER" id="PTHR38420:SF1">
    <property type="entry name" value="PUTATIVE (AFU_ORTHOLOGUE AFUA_5G14690)-RELATED"/>
    <property type="match status" value="1"/>
</dbReference>
<accession>A0AAV8A274</accession>
<dbReference type="InterPro" id="IPR045759">
    <property type="entry name" value="Ap4A_phos1/2_N"/>
</dbReference>
<comment type="caution">
    <text evidence="3">The sequence shown here is derived from an EMBL/GenBank/DDBJ whole genome shotgun (WGS) entry which is preliminary data.</text>
</comment>
<evidence type="ECO:0000259" key="2">
    <source>
        <dbReference type="Pfam" id="PF19327"/>
    </source>
</evidence>
<evidence type="ECO:0000313" key="3">
    <source>
        <dbReference type="EMBL" id="KAJ3446319.1"/>
    </source>
</evidence>
<name>A0AAV8A274_9EUKA</name>